<dbReference type="Gene3D" id="3.90.550.10">
    <property type="entry name" value="Spore Coat Polysaccharide Biosynthesis Protein SpsA, Chain A"/>
    <property type="match status" value="1"/>
</dbReference>
<reference evidence="2" key="1">
    <citation type="submission" date="2023-06" db="EMBL/GenBank/DDBJ databases">
        <title>Genomic of Parafulvivirga corallium.</title>
        <authorList>
            <person name="Wang G."/>
        </authorList>
    </citation>
    <scope>NUCLEOTIDE SEQUENCE</scope>
    <source>
        <strain evidence="2">BMA10</strain>
    </source>
</reference>
<proteinExistence type="predicted"/>
<evidence type="ECO:0000259" key="1">
    <source>
        <dbReference type="Pfam" id="PF00483"/>
    </source>
</evidence>
<dbReference type="Pfam" id="PF00483">
    <property type="entry name" value="NTP_transferase"/>
    <property type="match status" value="1"/>
</dbReference>
<comment type="caution">
    <text evidence="2">The sequence shown here is derived from an EMBL/GenBank/DDBJ whole genome shotgun (WGS) entry which is preliminary data.</text>
</comment>
<dbReference type="SUPFAM" id="SSF53448">
    <property type="entry name" value="Nucleotide-diphospho-sugar transferases"/>
    <property type="match status" value="1"/>
</dbReference>
<organism evidence="2 3">
    <name type="scientific">Splendidivirga corallicola</name>
    <dbReference type="NCBI Taxonomy" id="3051826"/>
    <lineage>
        <taxon>Bacteria</taxon>
        <taxon>Pseudomonadati</taxon>
        <taxon>Bacteroidota</taxon>
        <taxon>Cytophagia</taxon>
        <taxon>Cytophagales</taxon>
        <taxon>Splendidivirgaceae</taxon>
        <taxon>Splendidivirga</taxon>
    </lineage>
</organism>
<dbReference type="InterPro" id="IPR005835">
    <property type="entry name" value="NTP_transferase_dom"/>
</dbReference>
<evidence type="ECO:0000313" key="2">
    <source>
        <dbReference type="EMBL" id="MDN5203610.1"/>
    </source>
</evidence>
<dbReference type="RefSeq" id="WP_346753633.1">
    <property type="nucleotide sequence ID" value="NZ_JAUJEA010000008.1"/>
</dbReference>
<dbReference type="EMBL" id="JAUJEA010000008">
    <property type="protein sequence ID" value="MDN5203610.1"/>
    <property type="molecule type" value="Genomic_DNA"/>
</dbReference>
<protein>
    <submittedName>
        <fullName evidence="2">Sugar phosphate nucleotidyltransferase</fullName>
    </submittedName>
</protein>
<dbReference type="InterPro" id="IPR029044">
    <property type="entry name" value="Nucleotide-diphossugar_trans"/>
</dbReference>
<gene>
    <name evidence="2" type="ORF">QQ008_19635</name>
</gene>
<evidence type="ECO:0000313" key="3">
    <source>
        <dbReference type="Proteomes" id="UP001172082"/>
    </source>
</evidence>
<feature type="domain" description="Nucleotidyl transferase" evidence="1">
    <location>
        <begin position="6"/>
        <end position="270"/>
    </location>
</feature>
<accession>A0ABT8KVY2</accession>
<keyword evidence="3" id="KW-1185">Reference proteome</keyword>
<dbReference type="Proteomes" id="UP001172082">
    <property type="component" value="Unassembled WGS sequence"/>
</dbReference>
<sequence length="300" mass="33609">MKPTLLILAAGMGSRYGGLKQIDQIGPSGETIIDYSIYDAIKAGFGKVVFVIRRNIEQEFKEVVGDKFTGKIEVDYAIQEVDVEIDGIDNLPERVKPWGTGHAVLVAEHNIDTPFAVINADDFYGADAFRVMASFLQDLGDTNGNEFSMVGYILQNTLSDHGSVSRGVCGADENGFLKTITERTDINRQDGEISYSEQDVKVKLAPDTIVSMNFWGFTPSIFEVLRTQFKEFVAQNYENPKSEFFIPLVVNHLIEKDQATVKVLTSEAKWYGITYREDKEIVGKAFDNFVKQGEYPTPLW</sequence>
<name>A0ABT8KVY2_9BACT</name>